<proteinExistence type="predicted"/>
<protein>
    <submittedName>
        <fullName evidence="1">Uncharacterized protein</fullName>
    </submittedName>
</protein>
<organism evidence="1 2">
    <name type="scientific">Plasmopara halstedii</name>
    <name type="common">Downy mildew of sunflower</name>
    <dbReference type="NCBI Taxonomy" id="4781"/>
    <lineage>
        <taxon>Eukaryota</taxon>
        <taxon>Sar</taxon>
        <taxon>Stramenopiles</taxon>
        <taxon>Oomycota</taxon>
        <taxon>Peronosporomycetes</taxon>
        <taxon>Peronosporales</taxon>
        <taxon>Peronosporaceae</taxon>
        <taxon>Plasmopara</taxon>
    </lineage>
</organism>
<dbReference type="EMBL" id="CCYD01000610">
    <property type="protein sequence ID" value="CEG41846.1"/>
    <property type="molecule type" value="Genomic_DNA"/>
</dbReference>
<evidence type="ECO:0000313" key="1">
    <source>
        <dbReference type="EMBL" id="CEG41846.1"/>
    </source>
</evidence>
<dbReference type="RefSeq" id="XP_036263198.1">
    <property type="nucleotide sequence ID" value="XM_036407501.1"/>
</dbReference>
<dbReference type="GeneID" id="59052606"/>
<sequence>MIQPLRQIVAEKDFNAFKGNGVTEYAYFLTLPVSLLLLKGFNHFKRWCRDALLRHNISPLVLTLELYPCSLRIRWIRLVPA</sequence>
<dbReference type="AlphaFoldDB" id="A0A0P1AM85"/>
<reference evidence="2" key="1">
    <citation type="submission" date="2014-09" db="EMBL/GenBank/DDBJ databases">
        <authorList>
            <person name="Sharma Rahul"/>
            <person name="Thines Marco"/>
        </authorList>
    </citation>
    <scope>NUCLEOTIDE SEQUENCE [LARGE SCALE GENOMIC DNA]</scope>
</reference>
<keyword evidence="2" id="KW-1185">Reference proteome</keyword>
<name>A0A0P1AM85_PLAHL</name>
<dbReference type="Proteomes" id="UP000054928">
    <property type="component" value="Unassembled WGS sequence"/>
</dbReference>
<accession>A0A0P1AM85</accession>
<evidence type="ECO:0000313" key="2">
    <source>
        <dbReference type="Proteomes" id="UP000054928"/>
    </source>
</evidence>